<dbReference type="AlphaFoldDB" id="A0AAE0DC73"/>
<evidence type="ECO:0000313" key="3">
    <source>
        <dbReference type="Proteomes" id="UP001281614"/>
    </source>
</evidence>
<feature type="region of interest" description="Disordered" evidence="1">
    <location>
        <begin position="193"/>
        <end position="228"/>
    </location>
</feature>
<accession>A0AAE0DC73</accession>
<proteinExistence type="predicted"/>
<evidence type="ECO:0000313" key="2">
    <source>
        <dbReference type="EMBL" id="KAK2775158.1"/>
    </source>
</evidence>
<feature type="compositionally biased region" description="Polar residues" evidence="1">
    <location>
        <begin position="418"/>
        <end position="434"/>
    </location>
</feature>
<dbReference type="EMBL" id="VYYT01000039">
    <property type="protein sequence ID" value="KAK2775158.1"/>
    <property type="molecule type" value="Genomic_DNA"/>
</dbReference>
<feature type="region of interest" description="Disordered" evidence="1">
    <location>
        <begin position="1"/>
        <end position="21"/>
    </location>
</feature>
<feature type="compositionally biased region" description="Basic and acidic residues" evidence="1">
    <location>
        <begin position="484"/>
        <end position="494"/>
    </location>
</feature>
<feature type="compositionally biased region" description="Polar residues" evidence="1">
    <location>
        <begin position="205"/>
        <end position="216"/>
    </location>
</feature>
<evidence type="ECO:0000256" key="1">
    <source>
        <dbReference type="SAM" id="MobiDB-lite"/>
    </source>
</evidence>
<sequence length="865" mass="95363">MAHTRNRRSDASAWAGQPGARDGIQPFNPFCQPAILDDFYLPDTDVPRNPQLSIQYVPNTHTEVEQMLTISRAFNADLPSLPDPKNQGPEFGQSFRSSSDRTPADYLLADAELSIDLLFKGSSFEKKDLGHGAAGPSSHGLARSISQASSHGKDDIESVTFSQGDFAESFGTFNPLNSTTTSLSEYILPSIESSSPTVGQRPLLNVQTNNASPSLNTPGYSGSSSPASAHAFPTSTFNFQTTPTSAPRQSVSALSTGLSSYSHLPSPASPFYDDWSPQFHEDGNASLSQSWSASFASGDFPLFADGPSQPSLVVHPPEAPNMFEQFEDFNIPGPSPTSGIHPIDHTSTNIFTFQNPRTQTLRDMRASVPSNPADNRLAVPRQRPRRSSDCTRPGNPLSSQGRRVHRPAEGKTSRPRSHTTLPPNRSPMIQLQRASQEHIAASSTTTAPVPIRSRSKKPEAAAASYSSTSPKGPVRGRRNGPMEAKSREQAKDTRNKKTVCIRCKHAKQGCIRVDNNPNSPCAQCQKHGCSSKWPGPCVMAHFEDLALSASCNYVSQRAINHLSLDGTRRIHIPLQRGFPLDDIIAALDTARSHFDIRVHQDNRVVYTLNLQKCHEYLLTLKSQIGGGGTDRSLRSFIDRDLVRLDGDWESCMDNVATDDPLALLCAINNMPSRARYSYVYKTHVHLPERFLDPESPSDTGTLLLAAQLARVVCRQVEVKAYTYLQRALYKSTEAKEEVVLPLLRRVGCILASLRWRLAWWTVMLGNPAVARDEDGARAECQERVLELCRRLYFYYCSARRKLATWSTVDSLRGMWSLYPDTDRKVWDAFPGDETEEAFTEWVARGQGLVYESGAPRVLGSMGLPA</sequence>
<reference evidence="2" key="1">
    <citation type="submission" date="2023-02" db="EMBL/GenBank/DDBJ databases">
        <title>Colletotrichum kahawae CIFC_Que2 genome sequencing and assembly.</title>
        <authorList>
            <person name="Baroncelli R."/>
        </authorList>
    </citation>
    <scope>NUCLEOTIDE SEQUENCE</scope>
    <source>
        <strain evidence="2">CIFC_Que2</strain>
    </source>
</reference>
<protein>
    <submittedName>
        <fullName evidence="2">Zn 2cys6 transcription factor</fullName>
    </submittedName>
</protein>
<feature type="region of interest" description="Disordered" evidence="1">
    <location>
        <begin position="128"/>
        <end position="149"/>
    </location>
</feature>
<keyword evidence="3" id="KW-1185">Reference proteome</keyword>
<comment type="caution">
    <text evidence="2">The sequence shown here is derived from an EMBL/GenBank/DDBJ whole genome shotgun (WGS) entry which is preliminary data.</text>
</comment>
<organism evidence="2 3">
    <name type="scientific">Colletotrichum kahawae</name>
    <name type="common">Coffee berry disease fungus</name>
    <dbReference type="NCBI Taxonomy" id="34407"/>
    <lineage>
        <taxon>Eukaryota</taxon>
        <taxon>Fungi</taxon>
        <taxon>Dikarya</taxon>
        <taxon>Ascomycota</taxon>
        <taxon>Pezizomycotina</taxon>
        <taxon>Sordariomycetes</taxon>
        <taxon>Hypocreomycetidae</taxon>
        <taxon>Glomerellales</taxon>
        <taxon>Glomerellaceae</taxon>
        <taxon>Colletotrichum</taxon>
        <taxon>Colletotrichum gloeosporioides species complex</taxon>
    </lineage>
</organism>
<dbReference type="Proteomes" id="UP001281614">
    <property type="component" value="Unassembled WGS sequence"/>
</dbReference>
<feature type="region of interest" description="Disordered" evidence="1">
    <location>
        <begin position="81"/>
        <end position="100"/>
    </location>
</feature>
<feature type="region of interest" description="Disordered" evidence="1">
    <location>
        <begin position="365"/>
        <end position="494"/>
    </location>
</feature>
<feature type="compositionally biased region" description="Low complexity" evidence="1">
    <location>
        <begin position="217"/>
        <end position="228"/>
    </location>
</feature>
<name>A0AAE0DC73_COLKA</name>
<gene>
    <name evidence="2" type="ORF">CKAH01_12915</name>
</gene>